<accession>A0A9J6G1Z0</accession>
<dbReference type="OrthoDB" id="10278973at2759"/>
<organism evidence="1 2">
    <name type="scientific">Haemaphysalis longicornis</name>
    <name type="common">Bush tick</name>
    <dbReference type="NCBI Taxonomy" id="44386"/>
    <lineage>
        <taxon>Eukaryota</taxon>
        <taxon>Metazoa</taxon>
        <taxon>Ecdysozoa</taxon>
        <taxon>Arthropoda</taxon>
        <taxon>Chelicerata</taxon>
        <taxon>Arachnida</taxon>
        <taxon>Acari</taxon>
        <taxon>Parasitiformes</taxon>
        <taxon>Ixodida</taxon>
        <taxon>Ixodoidea</taxon>
        <taxon>Ixodidae</taxon>
        <taxon>Haemaphysalinae</taxon>
        <taxon>Haemaphysalis</taxon>
    </lineage>
</organism>
<comment type="caution">
    <text evidence="1">The sequence shown here is derived from an EMBL/GenBank/DDBJ whole genome shotgun (WGS) entry which is preliminary data.</text>
</comment>
<dbReference type="AlphaFoldDB" id="A0A9J6G1Z0"/>
<name>A0A9J6G1Z0_HAELO</name>
<sequence>MPALRPKYHWSPQRRDRLICLGSGLQADTGKSAQLLKGQLGTRPPIFVSVTMKGRLYKPLSPGIFGILAPCASQKFDQDIAPLSVRMFWADMVCDTSGYIQGLRHDKKNQAITSYNKAAGYTIVFDNSETLRKKVCDAKKGYAADEIGLAVFDVNYDNGTTSCQPKFIKGNGDRIRMMKKILKYFRDDYKDASKAPGCHSLT</sequence>
<keyword evidence="2" id="KW-1185">Reference proteome</keyword>
<dbReference type="Proteomes" id="UP000821853">
    <property type="component" value="Chromosome 4"/>
</dbReference>
<evidence type="ECO:0000313" key="1">
    <source>
        <dbReference type="EMBL" id="KAH9372470.1"/>
    </source>
</evidence>
<protein>
    <submittedName>
        <fullName evidence="1">Uncharacterized protein</fullName>
    </submittedName>
</protein>
<dbReference type="EMBL" id="JABSTR010000006">
    <property type="protein sequence ID" value="KAH9372470.1"/>
    <property type="molecule type" value="Genomic_DNA"/>
</dbReference>
<dbReference type="OMA" id="CETDQYE"/>
<gene>
    <name evidence="1" type="ORF">HPB48_011320</name>
</gene>
<proteinExistence type="predicted"/>
<evidence type="ECO:0000313" key="2">
    <source>
        <dbReference type="Proteomes" id="UP000821853"/>
    </source>
</evidence>
<dbReference type="VEuPathDB" id="VectorBase:HLOH_049864"/>
<reference evidence="1 2" key="1">
    <citation type="journal article" date="2020" name="Cell">
        <title>Large-Scale Comparative Analyses of Tick Genomes Elucidate Their Genetic Diversity and Vector Capacities.</title>
        <authorList>
            <consortium name="Tick Genome and Microbiome Consortium (TIGMIC)"/>
            <person name="Jia N."/>
            <person name="Wang J."/>
            <person name="Shi W."/>
            <person name="Du L."/>
            <person name="Sun Y."/>
            <person name="Zhan W."/>
            <person name="Jiang J.F."/>
            <person name="Wang Q."/>
            <person name="Zhang B."/>
            <person name="Ji P."/>
            <person name="Bell-Sakyi L."/>
            <person name="Cui X.M."/>
            <person name="Yuan T.T."/>
            <person name="Jiang B.G."/>
            <person name="Yang W.F."/>
            <person name="Lam T.T."/>
            <person name="Chang Q.C."/>
            <person name="Ding S.J."/>
            <person name="Wang X.J."/>
            <person name="Zhu J.G."/>
            <person name="Ruan X.D."/>
            <person name="Zhao L."/>
            <person name="Wei J.T."/>
            <person name="Ye R.Z."/>
            <person name="Que T.C."/>
            <person name="Du C.H."/>
            <person name="Zhou Y.H."/>
            <person name="Cheng J.X."/>
            <person name="Dai P.F."/>
            <person name="Guo W.B."/>
            <person name="Han X.H."/>
            <person name="Huang E.J."/>
            <person name="Li L.F."/>
            <person name="Wei W."/>
            <person name="Gao Y.C."/>
            <person name="Liu J.Z."/>
            <person name="Shao H.Z."/>
            <person name="Wang X."/>
            <person name="Wang C.C."/>
            <person name="Yang T.C."/>
            <person name="Huo Q.B."/>
            <person name="Li W."/>
            <person name="Chen H.Y."/>
            <person name="Chen S.E."/>
            <person name="Zhou L.G."/>
            <person name="Ni X.B."/>
            <person name="Tian J.H."/>
            <person name="Sheng Y."/>
            <person name="Liu T."/>
            <person name="Pan Y.S."/>
            <person name="Xia L.Y."/>
            <person name="Li J."/>
            <person name="Zhao F."/>
            <person name="Cao W.C."/>
        </authorList>
    </citation>
    <scope>NUCLEOTIDE SEQUENCE [LARGE SCALE GENOMIC DNA]</scope>
    <source>
        <strain evidence="1">HaeL-2018</strain>
    </source>
</reference>